<feature type="compositionally biased region" description="Polar residues" evidence="1">
    <location>
        <begin position="178"/>
        <end position="192"/>
    </location>
</feature>
<feature type="region of interest" description="Disordered" evidence="1">
    <location>
        <begin position="400"/>
        <end position="451"/>
    </location>
</feature>
<dbReference type="InterPro" id="IPR036621">
    <property type="entry name" value="Anticodon-bd_dom_sf"/>
</dbReference>
<dbReference type="Gene3D" id="3.40.50.800">
    <property type="entry name" value="Anticodon-binding domain"/>
    <property type="match status" value="1"/>
</dbReference>
<dbReference type="SUPFAM" id="SSF52954">
    <property type="entry name" value="Class II aaRS ABD-related"/>
    <property type="match status" value="1"/>
</dbReference>
<dbReference type="PANTHER" id="PTHR23295">
    <property type="entry name" value="NUCLEAR RECEPTOR COACTIVATOR 5-RELATED"/>
    <property type="match status" value="1"/>
</dbReference>
<reference evidence="4" key="1">
    <citation type="submission" date="2016-06" db="UniProtKB">
        <authorList>
            <consortium name="WormBaseParasite"/>
        </authorList>
    </citation>
    <scope>IDENTIFICATION</scope>
</reference>
<sequence length="608" mass="64429">GRQQNSTDRSKPESASKHPPTNTNTTSNSSGGGGGNGNSKVARPYEVAVLAITHDLVPYAEAVQERIAALSGSTALKGCAPPRSHIMVLVSIDHLTPCIQDLTNDGVLYAVIVNGPNWTHSSCILRILHSATQQEHRNMPLGDAISLLAKDYATHLGSTSAVASTAQNAPRDPPPPSSNQTVASHPATSHPTVPSHPVARTGPVEPTDDAAPEPDDPAFIKPSRHVVTLLRMLADSRVLSVGELDELAAFIAERRARLTSQYTSYIPGTAATTTTAALKSRILDMLYPNQKQGQPQSQDQPAAEHGNAPAQTSVPYAQPNSAAQEQLVSKLQNPSVQQALNSLLQTSQSTGPVSQPPAALTTGPTPLFPRAGTNQVTQPTSSSSWQDWSHNTAAASAAAAAAAATNWPPSSSSTYDRDNTSANYGQRPTRWGEQPYGSAGDENDNGQRYGTPYANLMEIETKPPWLSSRASKRYRKKFSKRQQEFQEPMPPSPPPYGQQNFPRTENPAQSSRFVLPPQVVPGDGAGVGSNQPSYATQSMSSQGDVALGAAATATADPYQSLYSSNQPYPTQHYGGPGAPPGVPSFTLPAEPAQQPKGWPTYGSGYNNY</sequence>
<feature type="compositionally biased region" description="Acidic residues" evidence="1">
    <location>
        <begin position="206"/>
        <end position="216"/>
    </location>
</feature>
<feature type="compositionally biased region" description="Polar residues" evidence="1">
    <location>
        <begin position="159"/>
        <end position="168"/>
    </location>
</feature>
<dbReference type="AlphaFoldDB" id="A0A183TJU4"/>
<organism evidence="4">
    <name type="scientific">Schistocephalus solidus</name>
    <name type="common">Tapeworm</name>
    <dbReference type="NCBI Taxonomy" id="70667"/>
    <lineage>
        <taxon>Eukaryota</taxon>
        <taxon>Metazoa</taxon>
        <taxon>Spiralia</taxon>
        <taxon>Lophotrochozoa</taxon>
        <taxon>Platyhelminthes</taxon>
        <taxon>Cestoda</taxon>
        <taxon>Eucestoda</taxon>
        <taxon>Diphyllobothriidea</taxon>
        <taxon>Diphyllobothriidae</taxon>
        <taxon>Schistocephalus</taxon>
    </lineage>
</organism>
<feature type="compositionally biased region" description="Low complexity" evidence="1">
    <location>
        <begin position="356"/>
        <end position="369"/>
    </location>
</feature>
<feature type="region of interest" description="Disordered" evidence="1">
    <location>
        <begin position="346"/>
        <end position="388"/>
    </location>
</feature>
<keyword evidence="3" id="KW-1185">Reference proteome</keyword>
<accession>A0A183TJU4</accession>
<evidence type="ECO:0000313" key="3">
    <source>
        <dbReference type="Proteomes" id="UP000275846"/>
    </source>
</evidence>
<feature type="compositionally biased region" description="Polar residues" evidence="1">
    <location>
        <begin position="309"/>
        <end position="330"/>
    </location>
</feature>
<evidence type="ECO:0000313" key="4">
    <source>
        <dbReference type="WBParaSite" id="SSLN_0001737901-mRNA-1"/>
    </source>
</evidence>
<feature type="region of interest" description="Disordered" evidence="1">
    <location>
        <begin position="1"/>
        <end position="39"/>
    </location>
</feature>
<reference evidence="2 3" key="2">
    <citation type="submission" date="2018-11" db="EMBL/GenBank/DDBJ databases">
        <authorList>
            <consortium name="Pathogen Informatics"/>
        </authorList>
    </citation>
    <scope>NUCLEOTIDE SEQUENCE [LARGE SCALE GENOMIC DNA]</scope>
    <source>
        <strain evidence="2 3">NST_G2</strain>
    </source>
</reference>
<feature type="compositionally biased region" description="Polar residues" evidence="1">
    <location>
        <begin position="372"/>
        <end position="388"/>
    </location>
</feature>
<dbReference type="EMBL" id="UYSU01041467">
    <property type="protein sequence ID" value="VDM03128.1"/>
    <property type="molecule type" value="Genomic_DNA"/>
</dbReference>
<feature type="compositionally biased region" description="Polar residues" evidence="1">
    <location>
        <begin position="407"/>
        <end position="426"/>
    </location>
</feature>
<dbReference type="OrthoDB" id="10044938at2759"/>
<gene>
    <name evidence="2" type="ORF">SSLN_LOCUS16742</name>
</gene>
<protein>
    <submittedName>
        <fullName evidence="4">Nuclear receptor coactivator 5</fullName>
    </submittedName>
</protein>
<dbReference type="WBParaSite" id="SSLN_0001737901-mRNA-1">
    <property type="protein sequence ID" value="SSLN_0001737901-mRNA-1"/>
    <property type="gene ID" value="SSLN_0001737901"/>
</dbReference>
<evidence type="ECO:0000256" key="1">
    <source>
        <dbReference type="SAM" id="MobiDB-lite"/>
    </source>
</evidence>
<feature type="region of interest" description="Disordered" evidence="1">
    <location>
        <begin position="290"/>
        <end position="330"/>
    </location>
</feature>
<dbReference type="InterPro" id="IPR052600">
    <property type="entry name" value="Nuc_rcpt_coact/corep"/>
</dbReference>
<proteinExistence type="predicted"/>
<feature type="region of interest" description="Disordered" evidence="1">
    <location>
        <begin position="467"/>
        <end position="508"/>
    </location>
</feature>
<dbReference type="Proteomes" id="UP000275846">
    <property type="component" value="Unassembled WGS sequence"/>
</dbReference>
<evidence type="ECO:0000313" key="2">
    <source>
        <dbReference type="EMBL" id="VDM03128.1"/>
    </source>
</evidence>
<feature type="region of interest" description="Disordered" evidence="1">
    <location>
        <begin position="562"/>
        <end position="608"/>
    </location>
</feature>
<feature type="region of interest" description="Disordered" evidence="1">
    <location>
        <begin position="159"/>
        <end position="220"/>
    </location>
</feature>
<dbReference type="PANTHER" id="PTHR23295:SF6">
    <property type="entry name" value="NEOSIN, ISOFORM A"/>
    <property type="match status" value="1"/>
</dbReference>
<name>A0A183TJU4_SCHSO</name>
<feature type="compositionally biased region" description="Low complexity" evidence="1">
    <location>
        <begin position="290"/>
        <end position="301"/>
    </location>
</feature>
<dbReference type="STRING" id="70667.A0A183TJU4"/>
<feature type="compositionally biased region" description="Basic residues" evidence="1">
    <location>
        <begin position="470"/>
        <end position="480"/>
    </location>
</feature>